<reference evidence="2" key="1">
    <citation type="journal article" date="2015" name="Chem. Biol.">
        <title>Structure, bioactivity, and resistance mechanism of streptomonomicin, an unusual lasso Peptide from an understudied halophilic actinomycete.</title>
        <authorList>
            <person name="Metelev M."/>
            <person name="Tietz J.I."/>
            <person name="Melby J.O."/>
            <person name="Blair P.M."/>
            <person name="Zhu L."/>
            <person name="Livnat I."/>
            <person name="Severinov K."/>
            <person name="Mitchell D.A."/>
        </authorList>
    </citation>
    <scope>NUCLEOTIDE SEQUENCE [LARGE SCALE GENOMIC DNA]</scope>
    <source>
        <strain evidence="2">YIM 90003</strain>
    </source>
</reference>
<dbReference type="OrthoDB" id="2375382at2"/>
<evidence type="ECO:0008006" key="3">
    <source>
        <dbReference type="Google" id="ProtNLM"/>
    </source>
</evidence>
<comment type="caution">
    <text evidence="1">The sequence shown here is derived from an EMBL/GenBank/DDBJ whole genome shotgun (WGS) entry which is preliminary data.</text>
</comment>
<evidence type="ECO:0000313" key="2">
    <source>
        <dbReference type="Proteomes" id="UP000031675"/>
    </source>
</evidence>
<organism evidence="1 2">
    <name type="scientific">Streptomonospora alba</name>
    <dbReference type="NCBI Taxonomy" id="183763"/>
    <lineage>
        <taxon>Bacteria</taxon>
        <taxon>Bacillati</taxon>
        <taxon>Actinomycetota</taxon>
        <taxon>Actinomycetes</taxon>
        <taxon>Streptosporangiales</taxon>
        <taxon>Nocardiopsidaceae</taxon>
        <taxon>Streptomonospora</taxon>
    </lineage>
</organism>
<dbReference type="AlphaFoldDB" id="A0A0C2JKV9"/>
<proteinExistence type="predicted"/>
<protein>
    <recommendedName>
        <fullName evidence="3">Integrase</fullName>
    </recommendedName>
</protein>
<name>A0A0C2JKV9_9ACTN</name>
<accession>A0A0C2JKV9</accession>
<dbReference type="EMBL" id="JROO01000010">
    <property type="protein sequence ID" value="KIH99585.1"/>
    <property type="molecule type" value="Genomic_DNA"/>
</dbReference>
<sequence length="111" mass="12437">MKPALLVAPRVRALGVLPRAVQQRLARRPRFHVHITPTGSSGNNRVECWFASLAAELARRGVHTSVAALEKDVRAWTEECNDDRPFVSRELAEEILDSLARYLLRISDAGH</sequence>
<dbReference type="Proteomes" id="UP000031675">
    <property type="component" value="Unassembled WGS sequence"/>
</dbReference>
<gene>
    <name evidence="1" type="ORF">LP52_06845</name>
</gene>
<dbReference type="RefSeq" id="WP_040271707.1">
    <property type="nucleotide sequence ID" value="NZ_JROO01000010.1"/>
</dbReference>
<keyword evidence="2" id="KW-1185">Reference proteome</keyword>
<evidence type="ECO:0000313" key="1">
    <source>
        <dbReference type="EMBL" id="KIH99585.1"/>
    </source>
</evidence>